<protein>
    <submittedName>
        <fullName evidence="1">DUF72 domain-containing protein</fullName>
    </submittedName>
</protein>
<reference evidence="1" key="1">
    <citation type="journal article" date="2020" name="mSystems">
        <title>Genome- and Community-Level Interaction Insights into Carbon Utilization and Element Cycling Functions of Hydrothermarchaeota in Hydrothermal Sediment.</title>
        <authorList>
            <person name="Zhou Z."/>
            <person name="Liu Y."/>
            <person name="Xu W."/>
            <person name="Pan J."/>
            <person name="Luo Z.H."/>
            <person name="Li M."/>
        </authorList>
    </citation>
    <scope>NUCLEOTIDE SEQUENCE [LARGE SCALE GENOMIC DNA]</scope>
    <source>
        <strain evidence="1">SpSt-961</strain>
    </source>
</reference>
<dbReference type="InterPro" id="IPR002763">
    <property type="entry name" value="DUF72"/>
</dbReference>
<dbReference type="Gene3D" id="3.20.20.410">
    <property type="entry name" value="Protein of unknown function UPF0759"/>
    <property type="match status" value="1"/>
</dbReference>
<accession>A0A7V3RI20</accession>
<dbReference type="EMBL" id="DTOZ01000141">
    <property type="protein sequence ID" value="HGE78396.1"/>
    <property type="molecule type" value="Genomic_DNA"/>
</dbReference>
<dbReference type="Pfam" id="PF01904">
    <property type="entry name" value="DUF72"/>
    <property type="match status" value="1"/>
</dbReference>
<sequence length="233" mass="28111">MELFVGTSGWYYDWNEELSLEWYIKNSNLNAIELNASFYRFPFPNQIKSWANKGAQLHWAVKVNRLITHQYKFSENGLKIWERFYKLFLPLEPSIDYYLFQLPPNMGIKMINKISRFIDKIKINKKFALEFRNSTWFNDQIIKWAESIGITIVSIDAPDLPRTIFNTSRNVYLRMHGREMWYAHNYTNSELKEIAERLILCRPDRIYVFFNNNHNMLRNAQKMMEILKDKVKK</sequence>
<dbReference type="InterPro" id="IPR036520">
    <property type="entry name" value="UPF0759_sf"/>
</dbReference>
<organism evidence="1">
    <name type="scientific">candidate division WOR-3 bacterium</name>
    <dbReference type="NCBI Taxonomy" id="2052148"/>
    <lineage>
        <taxon>Bacteria</taxon>
        <taxon>Bacteria division WOR-3</taxon>
    </lineage>
</organism>
<evidence type="ECO:0000313" key="1">
    <source>
        <dbReference type="EMBL" id="HGE78396.1"/>
    </source>
</evidence>
<proteinExistence type="predicted"/>
<comment type="caution">
    <text evidence="1">The sequence shown here is derived from an EMBL/GenBank/DDBJ whole genome shotgun (WGS) entry which is preliminary data.</text>
</comment>
<dbReference type="SUPFAM" id="SSF117396">
    <property type="entry name" value="TM1631-like"/>
    <property type="match status" value="1"/>
</dbReference>
<dbReference type="PANTHER" id="PTHR30348:SF4">
    <property type="entry name" value="DUF72 DOMAIN-CONTAINING PROTEIN"/>
    <property type="match status" value="1"/>
</dbReference>
<dbReference type="PANTHER" id="PTHR30348">
    <property type="entry name" value="UNCHARACTERIZED PROTEIN YECE"/>
    <property type="match status" value="1"/>
</dbReference>
<dbReference type="AlphaFoldDB" id="A0A7V3RI20"/>
<gene>
    <name evidence="1" type="ORF">ENX68_05290</name>
</gene>
<name>A0A7V3RI20_UNCW3</name>